<proteinExistence type="predicted"/>
<dbReference type="Proteomes" id="UP001054837">
    <property type="component" value="Unassembled WGS sequence"/>
</dbReference>
<accession>A0AAV4UK01</accession>
<dbReference type="EMBL" id="BPLQ01011454">
    <property type="protein sequence ID" value="GIY58062.1"/>
    <property type="molecule type" value="Genomic_DNA"/>
</dbReference>
<feature type="compositionally biased region" description="Polar residues" evidence="1">
    <location>
        <begin position="48"/>
        <end position="58"/>
    </location>
</feature>
<evidence type="ECO:0000313" key="3">
    <source>
        <dbReference type="Proteomes" id="UP001054837"/>
    </source>
</evidence>
<feature type="region of interest" description="Disordered" evidence="1">
    <location>
        <begin position="155"/>
        <end position="182"/>
    </location>
</feature>
<evidence type="ECO:0000256" key="1">
    <source>
        <dbReference type="SAM" id="MobiDB-lite"/>
    </source>
</evidence>
<evidence type="ECO:0000313" key="2">
    <source>
        <dbReference type="EMBL" id="GIY58062.1"/>
    </source>
</evidence>
<protein>
    <submittedName>
        <fullName evidence="2">Uncharacterized protein</fullName>
    </submittedName>
</protein>
<keyword evidence="3" id="KW-1185">Reference proteome</keyword>
<name>A0AAV4UK01_9ARAC</name>
<feature type="region of interest" description="Disordered" evidence="1">
    <location>
        <begin position="36"/>
        <end position="75"/>
    </location>
</feature>
<dbReference type="AlphaFoldDB" id="A0AAV4UK01"/>
<organism evidence="2 3">
    <name type="scientific">Caerostris darwini</name>
    <dbReference type="NCBI Taxonomy" id="1538125"/>
    <lineage>
        <taxon>Eukaryota</taxon>
        <taxon>Metazoa</taxon>
        <taxon>Ecdysozoa</taxon>
        <taxon>Arthropoda</taxon>
        <taxon>Chelicerata</taxon>
        <taxon>Arachnida</taxon>
        <taxon>Araneae</taxon>
        <taxon>Araneomorphae</taxon>
        <taxon>Entelegynae</taxon>
        <taxon>Araneoidea</taxon>
        <taxon>Araneidae</taxon>
        <taxon>Caerostris</taxon>
    </lineage>
</organism>
<reference evidence="2 3" key="1">
    <citation type="submission" date="2021-06" db="EMBL/GenBank/DDBJ databases">
        <title>Caerostris darwini draft genome.</title>
        <authorList>
            <person name="Kono N."/>
            <person name="Arakawa K."/>
        </authorList>
    </citation>
    <scope>NUCLEOTIDE SEQUENCE [LARGE SCALE GENOMIC DNA]</scope>
</reference>
<comment type="caution">
    <text evidence="2">The sequence shown here is derived from an EMBL/GenBank/DDBJ whole genome shotgun (WGS) entry which is preliminary data.</text>
</comment>
<gene>
    <name evidence="2" type="ORF">CDAR_74271</name>
</gene>
<sequence>MAISLPPRQGVMTLTMNYSDVSEHVGLKGGGGSRVTFYDGKQKAEPTSLKQQLTSSPPIINRPDPKTPSPELMSSSTSSEKVISLQSLSAVLFLPQQKPYCFVVVFLEREKKMAVSFSPRQGVMTLTKNYADVSEHVGLKEGGGSRVTCYGGNLNPLANNNNQPGSPPIINRPEPDPKAPRPQLIISSTPSKKVISQEKGPCFFPQQKGPFFFPQQKPYYFVVVFLEREKKKTVISLPPRQGEMTLTMNYSDVSEHVGLKTGEGGGQKTSCDDVL</sequence>